<keyword evidence="2 3" id="KW-0732">Signal</keyword>
<dbReference type="EMBL" id="FPKR01000004">
    <property type="protein sequence ID" value="SFZ74441.1"/>
    <property type="molecule type" value="Genomic_DNA"/>
</dbReference>
<dbReference type="InterPro" id="IPR008258">
    <property type="entry name" value="Transglycosylase_SLT_dom_1"/>
</dbReference>
<feature type="domain" description="Transglycosylase SLT" evidence="4">
    <location>
        <begin position="478"/>
        <end position="583"/>
    </location>
</feature>
<dbReference type="Gene3D" id="1.10.530.10">
    <property type="match status" value="1"/>
</dbReference>
<feature type="chain" id="PRO_5012408174" evidence="3">
    <location>
        <begin position="23"/>
        <end position="647"/>
    </location>
</feature>
<comment type="similarity">
    <text evidence="1">Belongs to the transglycosylase Slt family.</text>
</comment>
<dbReference type="CDD" id="cd13401">
    <property type="entry name" value="Slt70-like"/>
    <property type="match status" value="1"/>
</dbReference>
<evidence type="ECO:0000256" key="2">
    <source>
        <dbReference type="ARBA" id="ARBA00022729"/>
    </source>
</evidence>
<evidence type="ECO:0000313" key="6">
    <source>
        <dbReference type="EMBL" id="SFZ74441.1"/>
    </source>
</evidence>
<dbReference type="RefSeq" id="WP_072427783.1">
    <property type="nucleotide sequence ID" value="NZ_FPKR01000004.1"/>
</dbReference>
<evidence type="ECO:0000256" key="1">
    <source>
        <dbReference type="ARBA" id="ARBA00007734"/>
    </source>
</evidence>
<dbReference type="SUPFAM" id="SSF48435">
    <property type="entry name" value="Bacterial muramidases"/>
    <property type="match status" value="1"/>
</dbReference>
<dbReference type="PANTHER" id="PTHR37423">
    <property type="entry name" value="SOLUBLE LYTIC MUREIN TRANSGLYCOSYLASE-RELATED"/>
    <property type="match status" value="1"/>
</dbReference>
<dbReference type="PANTHER" id="PTHR37423:SF5">
    <property type="entry name" value="SOLUBLE LYTIC MUREIN TRANSGLYCOSYLASE"/>
    <property type="match status" value="1"/>
</dbReference>
<evidence type="ECO:0000259" key="4">
    <source>
        <dbReference type="Pfam" id="PF01464"/>
    </source>
</evidence>
<dbReference type="InterPro" id="IPR023346">
    <property type="entry name" value="Lysozyme-like_dom_sf"/>
</dbReference>
<dbReference type="SUPFAM" id="SSF53955">
    <property type="entry name" value="Lysozyme-like"/>
    <property type="match status" value="1"/>
</dbReference>
<evidence type="ECO:0000256" key="3">
    <source>
        <dbReference type="SAM" id="SignalP"/>
    </source>
</evidence>
<reference evidence="6 7" key="1">
    <citation type="submission" date="2016-11" db="EMBL/GenBank/DDBJ databases">
        <authorList>
            <person name="Jaros S."/>
            <person name="Januszkiewicz K."/>
            <person name="Wedrychowicz H."/>
        </authorList>
    </citation>
    <scope>NUCLEOTIDE SEQUENCE [LARGE SCALE GENOMIC DNA]</scope>
    <source>
        <strain evidence="6 7">DSM 18899</strain>
    </source>
</reference>
<proteinExistence type="inferred from homology"/>
<evidence type="ECO:0000259" key="5">
    <source>
        <dbReference type="Pfam" id="PF14718"/>
    </source>
</evidence>
<dbReference type="InterPro" id="IPR008939">
    <property type="entry name" value="Lytic_TGlycosylase_superhlx_U"/>
</dbReference>
<dbReference type="OrthoDB" id="92254at2"/>
<feature type="domain" description="Lytic transglycosylase superhelical linker" evidence="5">
    <location>
        <begin position="398"/>
        <end position="453"/>
    </location>
</feature>
<gene>
    <name evidence="6" type="ORF">SAMN02745887_01253</name>
</gene>
<dbReference type="Gene3D" id="1.10.1240.20">
    <property type="entry name" value="Lytic transglycosylase, superhelical linker domain"/>
    <property type="match status" value="1"/>
</dbReference>
<dbReference type="GO" id="GO:0042597">
    <property type="term" value="C:periplasmic space"/>
    <property type="evidence" value="ECO:0007669"/>
    <property type="project" value="InterPro"/>
</dbReference>
<name>A0A1K2HD20_9NEIS</name>
<feature type="signal peptide" evidence="3">
    <location>
        <begin position="1"/>
        <end position="22"/>
    </location>
</feature>
<dbReference type="GO" id="GO:0004553">
    <property type="term" value="F:hydrolase activity, hydrolyzing O-glycosyl compounds"/>
    <property type="evidence" value="ECO:0007669"/>
    <property type="project" value="InterPro"/>
</dbReference>
<sequence length="647" mass="72738">MKLFHTLIPTTLLTLAALAPQAALIDDMRKARDFAGRGQLEKVVELTANTDGTALEMYPRYWIISAQIDEMPESELNFFLERYAGSVLADRLRGEWLKSLGKRGQWTLFEREWPRLIQWEAGSELHCYRLQLAQQRNDVRLLQREGRPLWFSARGRSDACAPIFEALFDSGSLRQDDVWARIRLALEANSPDFAAQLLPRLNNPAGLDRERLQAIAANPAKGSKGLALNSRGGREAALFAINRAGRTNAAAGLVLLQQLGGDLPEAERRYAWSRLGYHAARQLRPEALDYYARGLSLKELDDESRDWLVRSALRAGDWKQVAAAIDAMPAEEQKEAAWRYWRARAHAQAGQVPEANRRYVELAGEHHFYGLLAREELGAIAEVPQVGYKPSAAELQAVRQIPSVERALALNDLEWRTEALREWNWGMRGLSDHQLLAAAEVARQSRWYDRAIYSAERTRELHDFGLRFLAPYRDVTQVYARQIDLDEAWVYGLIRQESRFVTVAKSSVGAQGLMQLMPATASWVAKKMGMRDYTPAAVNEIGTNVQLGTYYLKHVLQSLGDQPVMATAAYNAGPGRARNWRADHALEGAIYAESIPFSETRDYVKKVMANAIYYAQAFGRGETSLKKRLGTIPGRASNDLAIEDGTP</sequence>
<protein>
    <submittedName>
        <fullName evidence="6">Soluble lytic murein transglycosylase</fullName>
    </submittedName>
</protein>
<dbReference type="Gene3D" id="1.25.20.10">
    <property type="entry name" value="Bacterial muramidases"/>
    <property type="match status" value="1"/>
</dbReference>
<organism evidence="6 7">
    <name type="scientific">Chitinimonas taiwanensis DSM 18899</name>
    <dbReference type="NCBI Taxonomy" id="1121279"/>
    <lineage>
        <taxon>Bacteria</taxon>
        <taxon>Pseudomonadati</taxon>
        <taxon>Pseudomonadota</taxon>
        <taxon>Betaproteobacteria</taxon>
        <taxon>Neisseriales</taxon>
        <taxon>Chitinibacteraceae</taxon>
        <taxon>Chitinimonas</taxon>
    </lineage>
</organism>
<accession>A0A1K2HD20</accession>
<dbReference type="Pfam" id="PF01464">
    <property type="entry name" value="SLT"/>
    <property type="match status" value="1"/>
</dbReference>
<dbReference type="Pfam" id="PF14718">
    <property type="entry name" value="SLT_L"/>
    <property type="match status" value="1"/>
</dbReference>
<dbReference type="STRING" id="1121279.SAMN02745887_01253"/>
<dbReference type="InterPro" id="IPR012289">
    <property type="entry name" value="Lytic_TGlycosylase_superhlx_L"/>
</dbReference>
<dbReference type="AlphaFoldDB" id="A0A1K2HD20"/>
<dbReference type="InterPro" id="IPR037061">
    <property type="entry name" value="Lytic_TGlycoase_superhlx_L_sf"/>
</dbReference>
<keyword evidence="7" id="KW-1185">Reference proteome</keyword>
<evidence type="ECO:0000313" key="7">
    <source>
        <dbReference type="Proteomes" id="UP000186513"/>
    </source>
</evidence>
<dbReference type="Proteomes" id="UP000186513">
    <property type="component" value="Unassembled WGS sequence"/>
</dbReference>